<comment type="caution">
    <text evidence="3">The sequence shown here is derived from an EMBL/GenBank/DDBJ whole genome shotgun (WGS) entry which is preliminary data.</text>
</comment>
<dbReference type="OrthoDB" id="9991317at2759"/>
<protein>
    <recommendedName>
        <fullName evidence="2">CHAT domain-containing protein</fullName>
    </recommendedName>
</protein>
<feature type="region of interest" description="Disordered" evidence="1">
    <location>
        <begin position="856"/>
        <end position="884"/>
    </location>
</feature>
<evidence type="ECO:0000256" key="1">
    <source>
        <dbReference type="SAM" id="MobiDB-lite"/>
    </source>
</evidence>
<accession>A0A8H3FBC5</accession>
<feature type="domain" description="CHAT" evidence="2">
    <location>
        <begin position="545"/>
        <end position="811"/>
    </location>
</feature>
<dbReference type="Pfam" id="PF12770">
    <property type="entry name" value="CHAT"/>
    <property type="match status" value="1"/>
</dbReference>
<evidence type="ECO:0000313" key="4">
    <source>
        <dbReference type="Proteomes" id="UP000664169"/>
    </source>
</evidence>
<evidence type="ECO:0000259" key="2">
    <source>
        <dbReference type="Pfam" id="PF12770"/>
    </source>
</evidence>
<evidence type="ECO:0000313" key="3">
    <source>
        <dbReference type="EMBL" id="CAF9919502.1"/>
    </source>
</evidence>
<sequence length="903" mass="102173">MQRLIEGVPEGEMTQEQFLLAAAAFPEDVLIDTVQMLVVQHEVGDIKWLFKSYRFALYFGGLYKKNRKRVFLDKGIELLKDAVYHCPKEQPSRPTMLGLLSTQLAQRYEETQEISDLEEGLGYLHEALELGDDAEQRQALLSTLAMKFGRLYSRTNSIPHLQKAVKIARGVHETPTVNHEHRAAYLTNFSILLEYLFKETQDLEILDESISVLEEVVQLSVGDDVSRARNLYNLANGLSFRCLTKGSRDDLEAAITASQRAVRLMDATENDRAAYHVQLGNLFRNRYSEHEEESDLQKAISEFQTAMVDLGSPIRNRLLAARYLTRCQILDADLSGLVKTAETTTHLLPLITPRSLGFRDTQYKLSEFAGLASDAAAVMLGAKKDPYAAIEMLELGRGILTNSLAELRTDVTILQNEYPKLASQFEKLRLELDPATEPKLPPANSNPTLDVKASQNRREAERQLDKLLQEIRKQPGFDRFMLPLSLDEIYKIARNDPIIYINSSPYRCDGIIIRSGRVHIVNLPELHASDTGELFDQISFDNFRLLEWLWDNIARPIMDELGFTGPPSDGAWPHVWWILTGPLSRFPIHAAGYHRKQSSETVIDRVVSSYASSIKTIERSRKYASPLMKNPEKALLIAMERTPGLKRLPFAVPEVEDLQQTFKSVGVEAFLPLQHKQNLISHLPYCQIFHFAGHGYTSESDPLQSALLLRDREEERVTVNDLLQINLQATSPFLAFLSACGTGQTKAKSLVDESMHLISACQLAGFRHVIGTLWKVNDRSCIEMTRLVYSVMIKEDWSDESVARGVHHAGRELRDRWLAEEKGLQTENNKNNPASEGSASSGSLLHAIQLQKDQEIRDAELCKEEDEDEDSDEDNVSQDELDNSKAFEYAKSESWIPYVHFGV</sequence>
<keyword evidence="4" id="KW-1185">Reference proteome</keyword>
<organism evidence="3 4">
    <name type="scientific">Gomphillus americanus</name>
    <dbReference type="NCBI Taxonomy" id="1940652"/>
    <lineage>
        <taxon>Eukaryota</taxon>
        <taxon>Fungi</taxon>
        <taxon>Dikarya</taxon>
        <taxon>Ascomycota</taxon>
        <taxon>Pezizomycotina</taxon>
        <taxon>Lecanoromycetes</taxon>
        <taxon>OSLEUM clade</taxon>
        <taxon>Ostropomycetidae</taxon>
        <taxon>Ostropales</taxon>
        <taxon>Graphidaceae</taxon>
        <taxon>Gomphilloideae</taxon>
        <taxon>Gomphillus</taxon>
    </lineage>
</organism>
<dbReference type="Gene3D" id="1.25.40.10">
    <property type="entry name" value="Tetratricopeptide repeat domain"/>
    <property type="match status" value="1"/>
</dbReference>
<dbReference type="AlphaFoldDB" id="A0A8H3FBC5"/>
<gene>
    <name evidence="3" type="ORF">GOMPHAMPRED_001835</name>
</gene>
<dbReference type="EMBL" id="CAJPDQ010000014">
    <property type="protein sequence ID" value="CAF9919502.1"/>
    <property type="molecule type" value="Genomic_DNA"/>
</dbReference>
<dbReference type="InterPro" id="IPR024983">
    <property type="entry name" value="CHAT_dom"/>
</dbReference>
<dbReference type="Proteomes" id="UP000664169">
    <property type="component" value="Unassembled WGS sequence"/>
</dbReference>
<reference evidence="3" key="1">
    <citation type="submission" date="2021-03" db="EMBL/GenBank/DDBJ databases">
        <authorList>
            <person name="Tagirdzhanova G."/>
        </authorList>
    </citation>
    <scope>NUCLEOTIDE SEQUENCE</scope>
</reference>
<name>A0A8H3FBC5_9LECA</name>
<feature type="compositionally biased region" description="Acidic residues" evidence="1">
    <location>
        <begin position="863"/>
        <end position="881"/>
    </location>
</feature>
<dbReference type="InterPro" id="IPR011990">
    <property type="entry name" value="TPR-like_helical_dom_sf"/>
</dbReference>
<proteinExistence type="predicted"/>
<feature type="region of interest" description="Disordered" evidence="1">
    <location>
        <begin position="435"/>
        <end position="456"/>
    </location>
</feature>